<keyword evidence="2" id="KW-1185">Reference proteome</keyword>
<accession>A0ABN2K2R6</accession>
<evidence type="ECO:0000313" key="2">
    <source>
        <dbReference type="Proteomes" id="UP001501204"/>
    </source>
</evidence>
<comment type="caution">
    <text evidence="1">The sequence shown here is derived from an EMBL/GenBank/DDBJ whole genome shotgun (WGS) entry which is preliminary data.</text>
</comment>
<dbReference type="RefSeq" id="WP_344119088.1">
    <property type="nucleotide sequence ID" value="NZ_BAAAOA010000005.1"/>
</dbReference>
<organism evidence="1 2">
    <name type="scientific">Kocuria aegyptia</name>
    <dbReference type="NCBI Taxonomy" id="330943"/>
    <lineage>
        <taxon>Bacteria</taxon>
        <taxon>Bacillati</taxon>
        <taxon>Actinomycetota</taxon>
        <taxon>Actinomycetes</taxon>
        <taxon>Micrococcales</taxon>
        <taxon>Micrococcaceae</taxon>
        <taxon>Kocuria</taxon>
    </lineage>
</organism>
<dbReference type="EMBL" id="BAAAOA010000005">
    <property type="protein sequence ID" value="GAA1747194.1"/>
    <property type="molecule type" value="Genomic_DNA"/>
</dbReference>
<gene>
    <name evidence="1" type="ORF">GCM10009767_02360</name>
</gene>
<evidence type="ECO:0008006" key="3">
    <source>
        <dbReference type="Google" id="ProtNLM"/>
    </source>
</evidence>
<sequence>MGTTANTTVDTATTTAVEAPTEILLDPALTVLEEPMSVAAAMKEMDEDGFLAAVVPVGIWSLIDSRVDEDEEPGEDYVIVNQMVKDSLLPLQMSYEVVGVRPDNVLLLKATVELREALAVRYYEDEIAELEAQDA</sequence>
<protein>
    <recommendedName>
        <fullName evidence="3">CBS domain-containing protein</fullName>
    </recommendedName>
</protein>
<name>A0ABN2K2R6_9MICC</name>
<evidence type="ECO:0000313" key="1">
    <source>
        <dbReference type="EMBL" id="GAA1747194.1"/>
    </source>
</evidence>
<dbReference type="Proteomes" id="UP001501204">
    <property type="component" value="Unassembled WGS sequence"/>
</dbReference>
<proteinExistence type="predicted"/>
<reference evidence="1 2" key="1">
    <citation type="journal article" date="2019" name="Int. J. Syst. Evol. Microbiol.">
        <title>The Global Catalogue of Microorganisms (GCM) 10K type strain sequencing project: providing services to taxonomists for standard genome sequencing and annotation.</title>
        <authorList>
            <consortium name="The Broad Institute Genomics Platform"/>
            <consortium name="The Broad Institute Genome Sequencing Center for Infectious Disease"/>
            <person name="Wu L."/>
            <person name="Ma J."/>
        </authorList>
    </citation>
    <scope>NUCLEOTIDE SEQUENCE [LARGE SCALE GENOMIC DNA]</scope>
    <source>
        <strain evidence="1 2">JCM 14735</strain>
    </source>
</reference>